<comment type="caution">
    <text evidence="5">The sequence shown here is derived from an EMBL/GenBank/DDBJ whole genome shotgun (WGS) entry which is preliminary data.</text>
</comment>
<keyword evidence="3" id="KW-0624">Polysaccharide degradation</keyword>
<evidence type="ECO:0000313" key="6">
    <source>
        <dbReference type="Proteomes" id="UP001314263"/>
    </source>
</evidence>
<dbReference type="GO" id="GO:0030245">
    <property type="term" value="P:cellulose catabolic process"/>
    <property type="evidence" value="ECO:0007669"/>
    <property type="project" value="UniProtKB-KW"/>
</dbReference>
<keyword evidence="6" id="KW-1185">Reference proteome</keyword>
<evidence type="ECO:0000256" key="2">
    <source>
        <dbReference type="ARBA" id="ARBA00023277"/>
    </source>
</evidence>
<evidence type="ECO:0000313" key="5">
    <source>
        <dbReference type="EMBL" id="CAK0785110.1"/>
    </source>
</evidence>
<protein>
    <recommendedName>
        <fullName evidence="7">Glycoside hydrolase family 5 domain-containing protein</fullName>
    </recommendedName>
</protein>
<proteinExistence type="predicted"/>
<gene>
    <name evidence="5" type="ORF">CVIRNUC_008316</name>
</gene>
<dbReference type="InterPro" id="IPR017853">
    <property type="entry name" value="GH"/>
</dbReference>
<evidence type="ECO:0000256" key="3">
    <source>
        <dbReference type="ARBA" id="ARBA00023326"/>
    </source>
</evidence>
<name>A0AAV1IF84_9CHLO</name>
<accession>A0AAV1IF84</accession>
<keyword evidence="1" id="KW-0136">Cellulose degradation</keyword>
<dbReference type="EMBL" id="CAUYUE010000011">
    <property type="protein sequence ID" value="CAK0785110.1"/>
    <property type="molecule type" value="Genomic_DNA"/>
</dbReference>
<keyword evidence="2" id="KW-0119">Carbohydrate metabolism</keyword>
<organism evidence="5 6">
    <name type="scientific">Coccomyxa viridis</name>
    <dbReference type="NCBI Taxonomy" id="1274662"/>
    <lineage>
        <taxon>Eukaryota</taxon>
        <taxon>Viridiplantae</taxon>
        <taxon>Chlorophyta</taxon>
        <taxon>core chlorophytes</taxon>
        <taxon>Trebouxiophyceae</taxon>
        <taxon>Trebouxiophyceae incertae sedis</taxon>
        <taxon>Coccomyxaceae</taxon>
        <taxon>Coccomyxa</taxon>
    </lineage>
</organism>
<sequence length="569" mass="62306">MASRGAPTKYRQRGPLTTANGGFKDADGNDFYFHGISWFGFDGVDGMVGGLDKDSSNFPCLNTTMVRDWELVAKRIKLLGFNAIRLPFSFAYIMPDPDVKSDMAGKPMPQVASYCDGMVARTGCTISGFNDIANNLTPPAGSWAVPIAADFRQDEEAKFLLGSLPATGGGTATANLSLPKSSFNSSGLRNVLDRFLHVIQGLVEIGFYVILDCQLQQDPLTQFLMTSGKSGDWDKWAGLWGSLITNVLALPATSAGSSIIDYIIVDVMNEPECSDGDKGNYNIDLKWSAHNSTSTNKLIPGMEDIYIKAMETIFSLSKGTLFFVEGTDGKALNWGDGFRLNNPQGTSPQNFFDNVAKEPYASNVVISPHVYPSSVNQYAWDWNTGQVNPTAVPKLLAQGSSGGDSLLFQTLDNTFGYLMSPYTTKSGQTIHFPLCIGETGTAFVKSLPGGEIQQRGAGDSTMDKGHPWSTLSNDANIHFYPEWDPAYMEQLQEYTHIRKIKNCFWWSFNADSGDTGGIVASDPYTWIQHWPPQGSLNKVLPKQGQPWSDVNWDIIAYMSATVGLRPWFA</sequence>
<feature type="region of interest" description="Disordered" evidence="4">
    <location>
        <begin position="1"/>
        <end position="21"/>
    </location>
</feature>
<dbReference type="PANTHER" id="PTHR35923:SF2">
    <property type="entry name" value="ENDOGLUCANASE"/>
    <property type="match status" value="1"/>
</dbReference>
<evidence type="ECO:0000256" key="4">
    <source>
        <dbReference type="SAM" id="MobiDB-lite"/>
    </source>
</evidence>
<evidence type="ECO:0000256" key="1">
    <source>
        <dbReference type="ARBA" id="ARBA00023001"/>
    </source>
</evidence>
<evidence type="ECO:0008006" key="7">
    <source>
        <dbReference type="Google" id="ProtNLM"/>
    </source>
</evidence>
<dbReference type="PANTHER" id="PTHR35923">
    <property type="entry name" value="MAJOR EXTRACELLULAR ENDOGLUCANASE"/>
    <property type="match status" value="1"/>
</dbReference>
<dbReference type="SUPFAM" id="SSF51445">
    <property type="entry name" value="(Trans)glycosidases"/>
    <property type="match status" value="1"/>
</dbReference>
<dbReference type="Proteomes" id="UP001314263">
    <property type="component" value="Unassembled WGS sequence"/>
</dbReference>
<dbReference type="Gene3D" id="3.20.20.80">
    <property type="entry name" value="Glycosidases"/>
    <property type="match status" value="1"/>
</dbReference>
<dbReference type="AlphaFoldDB" id="A0AAV1IF84"/>
<reference evidence="5 6" key="1">
    <citation type="submission" date="2023-10" db="EMBL/GenBank/DDBJ databases">
        <authorList>
            <person name="Maclean D."/>
            <person name="Macfadyen A."/>
        </authorList>
    </citation>
    <scope>NUCLEOTIDE SEQUENCE [LARGE SCALE GENOMIC DNA]</scope>
</reference>